<gene>
    <name evidence="4" type="ORF">S06H3_19494</name>
</gene>
<dbReference type="InterPro" id="IPR011010">
    <property type="entry name" value="DNA_brk_join_enz"/>
</dbReference>
<dbReference type="EMBL" id="BARV01009987">
    <property type="protein sequence ID" value="GAI06499.1"/>
    <property type="molecule type" value="Genomic_DNA"/>
</dbReference>
<evidence type="ECO:0000256" key="1">
    <source>
        <dbReference type="ARBA" id="ARBA00023125"/>
    </source>
</evidence>
<evidence type="ECO:0000256" key="2">
    <source>
        <dbReference type="ARBA" id="ARBA00023172"/>
    </source>
</evidence>
<dbReference type="InterPro" id="IPR050090">
    <property type="entry name" value="Tyrosine_recombinase_XerCD"/>
</dbReference>
<dbReference type="AlphaFoldDB" id="X1MJH9"/>
<evidence type="ECO:0000313" key="4">
    <source>
        <dbReference type="EMBL" id="GAI06499.1"/>
    </source>
</evidence>
<comment type="caution">
    <text evidence="4">The sequence shown here is derived from an EMBL/GenBank/DDBJ whole genome shotgun (WGS) entry which is preliminary data.</text>
</comment>
<protein>
    <recommendedName>
        <fullName evidence="3">Tyr recombinase domain-containing protein</fullName>
    </recommendedName>
</protein>
<organism evidence="4">
    <name type="scientific">marine sediment metagenome</name>
    <dbReference type="NCBI Taxonomy" id="412755"/>
    <lineage>
        <taxon>unclassified sequences</taxon>
        <taxon>metagenomes</taxon>
        <taxon>ecological metagenomes</taxon>
    </lineage>
</organism>
<dbReference type="InterPro" id="IPR013762">
    <property type="entry name" value="Integrase-like_cat_sf"/>
</dbReference>
<feature type="domain" description="Tyr recombinase" evidence="3">
    <location>
        <begin position="1"/>
        <end position="164"/>
    </location>
</feature>
<reference evidence="4" key="1">
    <citation type="journal article" date="2014" name="Front. Microbiol.">
        <title>High frequency of phylogenetically diverse reductive dehalogenase-homologous genes in deep subseafloor sedimentary metagenomes.</title>
        <authorList>
            <person name="Kawai M."/>
            <person name="Futagami T."/>
            <person name="Toyoda A."/>
            <person name="Takaki Y."/>
            <person name="Nishi S."/>
            <person name="Hori S."/>
            <person name="Arai W."/>
            <person name="Tsubouchi T."/>
            <person name="Morono Y."/>
            <person name="Uchiyama I."/>
            <person name="Ito T."/>
            <person name="Fujiyama A."/>
            <person name="Inagaki F."/>
            <person name="Takami H."/>
        </authorList>
    </citation>
    <scope>NUCLEOTIDE SEQUENCE</scope>
    <source>
        <strain evidence="4">Expedition CK06-06</strain>
    </source>
</reference>
<dbReference type="GO" id="GO:0003677">
    <property type="term" value="F:DNA binding"/>
    <property type="evidence" value="ECO:0007669"/>
    <property type="project" value="UniProtKB-KW"/>
</dbReference>
<sequence length="200" mass="22124">EPGELMNLLNSSTSLRDRTLLTLLEDTGARAGEIASLHKQDIGIDTIRVKGKCGEREIPISDETRRLLLTLIANDGKNEHVFMGQRGPLTRSGIFRIVRIHMRKASIQGPKLGPNRIRHGFCKGYLVNGGDLRSLQRLMGHANITTTQKYSSLNLNDIIAKHHKFTPLRAAHTAAQGNFFDKTQALKEAEAILKEASHGS</sequence>
<dbReference type="Gene3D" id="1.10.443.10">
    <property type="entry name" value="Intergrase catalytic core"/>
    <property type="match status" value="1"/>
</dbReference>
<dbReference type="InterPro" id="IPR002104">
    <property type="entry name" value="Integrase_catalytic"/>
</dbReference>
<feature type="non-terminal residue" evidence="4">
    <location>
        <position position="1"/>
    </location>
</feature>
<dbReference type="PANTHER" id="PTHR30349:SF41">
    <property type="entry name" value="INTEGRASE_RECOMBINASE PROTEIN MJ0367-RELATED"/>
    <property type="match status" value="1"/>
</dbReference>
<dbReference type="GO" id="GO:0006310">
    <property type="term" value="P:DNA recombination"/>
    <property type="evidence" value="ECO:0007669"/>
    <property type="project" value="UniProtKB-KW"/>
</dbReference>
<name>X1MJH9_9ZZZZ</name>
<proteinExistence type="predicted"/>
<dbReference type="GO" id="GO:0015074">
    <property type="term" value="P:DNA integration"/>
    <property type="evidence" value="ECO:0007669"/>
    <property type="project" value="InterPro"/>
</dbReference>
<dbReference type="Pfam" id="PF00589">
    <property type="entry name" value="Phage_integrase"/>
    <property type="match status" value="1"/>
</dbReference>
<dbReference type="PANTHER" id="PTHR30349">
    <property type="entry name" value="PHAGE INTEGRASE-RELATED"/>
    <property type="match status" value="1"/>
</dbReference>
<dbReference type="PROSITE" id="PS51898">
    <property type="entry name" value="TYR_RECOMBINASE"/>
    <property type="match status" value="1"/>
</dbReference>
<dbReference type="SUPFAM" id="SSF56349">
    <property type="entry name" value="DNA breaking-rejoining enzymes"/>
    <property type="match status" value="1"/>
</dbReference>
<evidence type="ECO:0000259" key="3">
    <source>
        <dbReference type="PROSITE" id="PS51898"/>
    </source>
</evidence>
<keyword evidence="2" id="KW-0233">DNA recombination</keyword>
<accession>X1MJH9</accession>
<keyword evidence="1" id="KW-0238">DNA-binding</keyword>